<feature type="region of interest" description="Disordered" evidence="1">
    <location>
        <begin position="185"/>
        <end position="241"/>
    </location>
</feature>
<comment type="caution">
    <text evidence="2">The sequence shown here is derived from an EMBL/GenBank/DDBJ whole genome shotgun (WGS) entry which is preliminary data.</text>
</comment>
<evidence type="ECO:0000256" key="1">
    <source>
        <dbReference type="SAM" id="MobiDB-lite"/>
    </source>
</evidence>
<feature type="region of interest" description="Disordered" evidence="1">
    <location>
        <begin position="82"/>
        <end position="125"/>
    </location>
</feature>
<name>A0ABU3M2H0_9ACTN</name>
<gene>
    <name evidence="2" type="ORF">RQC66_29815</name>
</gene>
<dbReference type="RefSeq" id="WP_314204827.1">
    <property type="nucleotide sequence ID" value="NZ_JAVTLL010000022.1"/>
</dbReference>
<sequence>MTDIVVDRLSIRGPAGRRLAAIAARSLPAALEEALGDLEDVELGRLHVRIELDVRGYDDRTVAVLWADAVRRSAIEAGAGIAVRRKPRPEPDGDGRSRAADGSGEPPVRPETARAPGGEGGAASDDGVVEEAVSAALSWLGAGAPPSAVPVAVLRAAEPGVARAVLERLGPAAGGSLVARFEDLRRPGTPAPARPSTPAGGPDAEASAGAPAPSPRADDRAAGRPSHTASAPPGPDATAPDLSMSLALSAEPLRALAALASAPGTTVGLRHVTRVAGLLLLYPWLRDLCREWVTGAGGSDAEGSDPVVVDLRRRALARLADPADPALVDDPLVLLLAGAPLAGEPRPLEADEGPDAATEAAAERVLRGFAALLPGFGGSSPEFVRSAWLRRDGLIEAEGPVVRIAARALPLDLLLPSLPYPLGLVRLPWTPPMALAWHR</sequence>
<dbReference type="EMBL" id="JAVTLL010000022">
    <property type="protein sequence ID" value="MDT7844923.1"/>
    <property type="molecule type" value="Genomic_DNA"/>
</dbReference>
<dbReference type="Pfam" id="PF19268">
    <property type="entry name" value="CIS_TMP"/>
    <property type="match status" value="1"/>
</dbReference>
<dbReference type="InterPro" id="IPR045538">
    <property type="entry name" value="CIS_TMP"/>
</dbReference>
<accession>A0ABU3M2H0</accession>
<dbReference type="Proteomes" id="UP001257948">
    <property type="component" value="Unassembled WGS sequence"/>
</dbReference>
<protein>
    <submittedName>
        <fullName evidence="2">Contractile injection system tape measure protein</fullName>
    </submittedName>
</protein>
<evidence type="ECO:0000313" key="2">
    <source>
        <dbReference type="EMBL" id="MDT7844923.1"/>
    </source>
</evidence>
<reference evidence="3" key="1">
    <citation type="submission" date="2023-07" db="EMBL/GenBank/DDBJ databases">
        <title>Draft genome sequence of the endophytic actinobacterium Streptomyces justiciae WPN32, a potential antibiotic producer.</title>
        <authorList>
            <person name="Yasawong M."/>
            <person name="Pana W."/>
            <person name="Ganta P."/>
            <person name="Santapan N."/>
            <person name="Songngamsuk T."/>
            <person name="Phatcharaharikarn M."/>
            <person name="Kerdtoob S."/>
            <person name="Nantapong N."/>
        </authorList>
    </citation>
    <scope>NUCLEOTIDE SEQUENCE [LARGE SCALE GENOMIC DNA]</scope>
    <source>
        <strain evidence="3">WPN32</strain>
    </source>
</reference>
<proteinExistence type="predicted"/>
<feature type="compositionally biased region" description="Basic and acidic residues" evidence="1">
    <location>
        <begin position="88"/>
        <end position="99"/>
    </location>
</feature>
<evidence type="ECO:0000313" key="3">
    <source>
        <dbReference type="Proteomes" id="UP001257948"/>
    </source>
</evidence>
<keyword evidence="3" id="KW-1185">Reference proteome</keyword>
<feature type="compositionally biased region" description="Low complexity" evidence="1">
    <location>
        <begin position="198"/>
        <end position="211"/>
    </location>
</feature>
<organism evidence="2 3">
    <name type="scientific">Streptomyces justiciae</name>
    <dbReference type="NCBI Taxonomy" id="2780140"/>
    <lineage>
        <taxon>Bacteria</taxon>
        <taxon>Bacillati</taxon>
        <taxon>Actinomycetota</taxon>
        <taxon>Actinomycetes</taxon>
        <taxon>Kitasatosporales</taxon>
        <taxon>Streptomycetaceae</taxon>
        <taxon>Streptomyces</taxon>
    </lineage>
</organism>